<comment type="caution">
    <text evidence="7">The sequence shown here is derived from an EMBL/GenBank/DDBJ whole genome shotgun (WGS) entry which is preliminary data.</text>
</comment>
<protein>
    <recommendedName>
        <fullName evidence="2">Cell shape-determining protein MreC</fullName>
    </recommendedName>
    <alternativeName>
        <fullName evidence="4">Cell shape protein MreC</fullName>
    </alternativeName>
</protein>
<dbReference type="Proteomes" id="UP001500547">
    <property type="component" value="Unassembled WGS sequence"/>
</dbReference>
<dbReference type="InterPro" id="IPR055342">
    <property type="entry name" value="MreC_beta-barrel_core"/>
</dbReference>
<dbReference type="Pfam" id="PF04085">
    <property type="entry name" value="MreC"/>
    <property type="match status" value="1"/>
</dbReference>
<evidence type="ECO:0000256" key="3">
    <source>
        <dbReference type="ARBA" id="ARBA00022960"/>
    </source>
</evidence>
<dbReference type="RefSeq" id="WP_345532886.1">
    <property type="nucleotide sequence ID" value="NZ_BAABLD010000008.1"/>
</dbReference>
<evidence type="ECO:0000313" key="7">
    <source>
        <dbReference type="EMBL" id="GAA5165431.1"/>
    </source>
</evidence>
<evidence type="ECO:0000256" key="1">
    <source>
        <dbReference type="ARBA" id="ARBA00009369"/>
    </source>
</evidence>
<feature type="compositionally biased region" description="Low complexity" evidence="5">
    <location>
        <begin position="364"/>
        <end position="394"/>
    </location>
</feature>
<evidence type="ECO:0000259" key="6">
    <source>
        <dbReference type="Pfam" id="PF04085"/>
    </source>
</evidence>
<sequence>MAAVSGYQPPPFFRRGLPPSAKLTLYLAICLTLLIGDLQMRYLDTLRQGVAILTYPLQIAAATPAEFTRNVSNYFNGLITLQRENERLRTAQLKASKELLRDSQLEAENEQLRGLLAIRERVKVSSIAAEILFTARDPFSRKVILDKGGNAGIESGLAVVDAEGVIGQVTRVFPLHAEVTLLSDKEQAIPVLIERSGLRAVMFGTGSGLMELRYLAANADVRVGDRIVTSGLDGVFVKGLPVATVIRASRDAAESFGRILCLPIGGVEKSGAVLVLGRAGGVPGRPPEVYDDPRRTLAGRVGRRDDSSSSAASSAASGASSSEASAASSVNASSAASATAASSARASSAASSAVASKAASSAASSAAAASRASSSRVASSASSAASSNAASSRAVPPPAPASAPAAPTAANTAQRERP</sequence>
<feature type="domain" description="Rod shape-determining protein MreC beta-barrel core" evidence="6">
    <location>
        <begin position="134"/>
        <end position="276"/>
    </location>
</feature>
<keyword evidence="3" id="KW-0133">Cell shape</keyword>
<dbReference type="NCBIfam" id="TIGR00219">
    <property type="entry name" value="mreC"/>
    <property type="match status" value="1"/>
</dbReference>
<evidence type="ECO:0000256" key="2">
    <source>
        <dbReference type="ARBA" id="ARBA00013855"/>
    </source>
</evidence>
<evidence type="ECO:0000256" key="5">
    <source>
        <dbReference type="SAM" id="MobiDB-lite"/>
    </source>
</evidence>
<dbReference type="EMBL" id="BAABLD010000008">
    <property type="protein sequence ID" value="GAA5165431.1"/>
    <property type="molecule type" value="Genomic_DNA"/>
</dbReference>
<comment type="similarity">
    <text evidence="1">Belongs to the MreC family.</text>
</comment>
<dbReference type="InterPro" id="IPR042175">
    <property type="entry name" value="Cell/Rod_MreC_2"/>
</dbReference>
<proteinExistence type="inferred from homology"/>
<feature type="region of interest" description="Disordered" evidence="5">
    <location>
        <begin position="299"/>
        <end position="325"/>
    </location>
</feature>
<evidence type="ECO:0000256" key="4">
    <source>
        <dbReference type="ARBA" id="ARBA00032089"/>
    </source>
</evidence>
<feature type="compositionally biased region" description="Low complexity" evidence="5">
    <location>
        <begin position="402"/>
        <end position="418"/>
    </location>
</feature>
<name>A0ABP9QPL3_9RHOO</name>
<feature type="compositionally biased region" description="Low complexity" evidence="5">
    <location>
        <begin position="308"/>
        <end position="325"/>
    </location>
</feature>
<gene>
    <name evidence="7" type="ORF">GCM10025770_20940</name>
</gene>
<dbReference type="InterPro" id="IPR042177">
    <property type="entry name" value="Cell/Rod_1"/>
</dbReference>
<evidence type="ECO:0000313" key="8">
    <source>
        <dbReference type="Proteomes" id="UP001500547"/>
    </source>
</evidence>
<dbReference type="Gene3D" id="2.40.10.340">
    <property type="entry name" value="Rod shape-determining protein MreC, domain 1"/>
    <property type="match status" value="1"/>
</dbReference>
<accession>A0ABP9QPL3</accession>
<dbReference type="PANTHER" id="PTHR34138:SF1">
    <property type="entry name" value="CELL SHAPE-DETERMINING PROTEIN MREC"/>
    <property type="match status" value="1"/>
</dbReference>
<dbReference type="PANTHER" id="PTHR34138">
    <property type="entry name" value="CELL SHAPE-DETERMINING PROTEIN MREC"/>
    <property type="match status" value="1"/>
</dbReference>
<organism evidence="7 8">
    <name type="scientific">Viridibacterium curvum</name>
    <dbReference type="NCBI Taxonomy" id="1101404"/>
    <lineage>
        <taxon>Bacteria</taxon>
        <taxon>Pseudomonadati</taxon>
        <taxon>Pseudomonadota</taxon>
        <taxon>Betaproteobacteria</taxon>
        <taxon>Rhodocyclales</taxon>
        <taxon>Rhodocyclaceae</taxon>
        <taxon>Viridibacterium</taxon>
    </lineage>
</organism>
<feature type="region of interest" description="Disordered" evidence="5">
    <location>
        <begin position="364"/>
        <end position="418"/>
    </location>
</feature>
<dbReference type="InterPro" id="IPR007221">
    <property type="entry name" value="MreC"/>
</dbReference>
<dbReference type="Gene3D" id="2.40.10.350">
    <property type="entry name" value="Rod shape-determining protein MreC, domain 2"/>
    <property type="match status" value="1"/>
</dbReference>
<reference evidence="8" key="1">
    <citation type="journal article" date="2019" name="Int. J. Syst. Evol. Microbiol.">
        <title>The Global Catalogue of Microorganisms (GCM) 10K type strain sequencing project: providing services to taxonomists for standard genome sequencing and annotation.</title>
        <authorList>
            <consortium name="The Broad Institute Genomics Platform"/>
            <consortium name="The Broad Institute Genome Sequencing Center for Infectious Disease"/>
            <person name="Wu L."/>
            <person name="Ma J."/>
        </authorList>
    </citation>
    <scope>NUCLEOTIDE SEQUENCE [LARGE SCALE GENOMIC DNA]</scope>
    <source>
        <strain evidence="8">JCM 18715</strain>
    </source>
</reference>
<keyword evidence="8" id="KW-1185">Reference proteome</keyword>